<evidence type="ECO:0000313" key="2">
    <source>
        <dbReference type="EMBL" id="KAL0366956.1"/>
    </source>
</evidence>
<dbReference type="EMBL" id="JACGWJ010000015">
    <property type="protein sequence ID" value="KAL0366956.1"/>
    <property type="molecule type" value="Genomic_DNA"/>
</dbReference>
<dbReference type="PANTHER" id="PTHR32166">
    <property type="entry name" value="OSJNBA0013A04.12 PROTEIN"/>
    <property type="match status" value="1"/>
</dbReference>
<accession>A0AAW2QH01</accession>
<dbReference type="InterPro" id="IPR007021">
    <property type="entry name" value="DUF659"/>
</dbReference>
<feature type="domain" description="DUF659" evidence="1">
    <location>
        <begin position="4"/>
        <end position="50"/>
    </location>
</feature>
<comment type="caution">
    <text evidence="2">The sequence shown here is derived from an EMBL/GenBank/DDBJ whole genome shotgun (WGS) entry which is preliminary data.</text>
</comment>
<reference evidence="2" key="2">
    <citation type="journal article" date="2024" name="Plant">
        <title>Genomic evolution and insights into agronomic trait innovations of Sesamum species.</title>
        <authorList>
            <person name="Miao H."/>
            <person name="Wang L."/>
            <person name="Qu L."/>
            <person name="Liu H."/>
            <person name="Sun Y."/>
            <person name="Le M."/>
            <person name="Wang Q."/>
            <person name="Wei S."/>
            <person name="Zheng Y."/>
            <person name="Lin W."/>
            <person name="Duan Y."/>
            <person name="Cao H."/>
            <person name="Xiong S."/>
            <person name="Wang X."/>
            <person name="Wei L."/>
            <person name="Li C."/>
            <person name="Ma Q."/>
            <person name="Ju M."/>
            <person name="Zhao R."/>
            <person name="Li G."/>
            <person name="Mu C."/>
            <person name="Tian Q."/>
            <person name="Mei H."/>
            <person name="Zhang T."/>
            <person name="Gao T."/>
            <person name="Zhang H."/>
        </authorList>
    </citation>
    <scope>NUCLEOTIDE SEQUENCE</scope>
    <source>
        <strain evidence="2">G02</strain>
    </source>
</reference>
<dbReference type="Pfam" id="PF04937">
    <property type="entry name" value="DUF659"/>
    <property type="match status" value="1"/>
</dbReference>
<gene>
    <name evidence="2" type="ORF">Sradi_3585700</name>
</gene>
<organism evidence="2">
    <name type="scientific">Sesamum radiatum</name>
    <name type="common">Black benniseed</name>
    <dbReference type="NCBI Taxonomy" id="300843"/>
    <lineage>
        <taxon>Eukaryota</taxon>
        <taxon>Viridiplantae</taxon>
        <taxon>Streptophyta</taxon>
        <taxon>Embryophyta</taxon>
        <taxon>Tracheophyta</taxon>
        <taxon>Spermatophyta</taxon>
        <taxon>Magnoliopsida</taxon>
        <taxon>eudicotyledons</taxon>
        <taxon>Gunneridae</taxon>
        <taxon>Pentapetalae</taxon>
        <taxon>asterids</taxon>
        <taxon>lamiids</taxon>
        <taxon>Lamiales</taxon>
        <taxon>Pedaliaceae</taxon>
        <taxon>Sesamum</taxon>
    </lineage>
</organism>
<sequence length="212" mass="24325">MNKFIGSVDASSYSHTGEKLFELLDKFGQQIGEKNVIQVITCSASANVLADLMSEDFLKILNLKKTYEQAMMINGYIYNRSPLLDMLRDFIAKRDMVRPPKTRFATAFFTLKRFHSEKPNLKKMFTSKKWIKSKYAKEAQCKLVASTILKTSFWNNVIYILKVAGPFVKVFQLVNGGKKPPMGCIYESKDRAKKAIAASFPNVEEKYKKKKY</sequence>
<dbReference type="PANTHER" id="PTHR32166:SF74">
    <property type="entry name" value="OS05G0256350 PROTEIN"/>
    <property type="match status" value="1"/>
</dbReference>
<reference evidence="2" key="1">
    <citation type="submission" date="2020-06" db="EMBL/GenBank/DDBJ databases">
        <authorList>
            <person name="Li T."/>
            <person name="Hu X."/>
            <person name="Zhang T."/>
            <person name="Song X."/>
            <person name="Zhang H."/>
            <person name="Dai N."/>
            <person name="Sheng W."/>
            <person name="Hou X."/>
            <person name="Wei L."/>
        </authorList>
    </citation>
    <scope>NUCLEOTIDE SEQUENCE</scope>
    <source>
        <strain evidence="2">G02</strain>
        <tissue evidence="2">Leaf</tissue>
    </source>
</reference>
<dbReference type="AlphaFoldDB" id="A0AAW2QH01"/>
<dbReference type="SUPFAM" id="SSF53098">
    <property type="entry name" value="Ribonuclease H-like"/>
    <property type="match status" value="1"/>
</dbReference>
<dbReference type="InterPro" id="IPR012337">
    <property type="entry name" value="RNaseH-like_sf"/>
</dbReference>
<name>A0AAW2QH01_SESRA</name>
<evidence type="ECO:0000259" key="1">
    <source>
        <dbReference type="Pfam" id="PF04937"/>
    </source>
</evidence>
<proteinExistence type="predicted"/>
<protein>
    <recommendedName>
        <fullName evidence="1">DUF659 domain-containing protein</fullName>
    </recommendedName>
</protein>